<dbReference type="Gene3D" id="1.10.286.20">
    <property type="match status" value="1"/>
</dbReference>
<evidence type="ECO:0000313" key="4">
    <source>
        <dbReference type="Proteomes" id="UP000278437"/>
    </source>
</evidence>
<dbReference type="Gene3D" id="3.10.50.30">
    <property type="entry name" value="Transcription elongation factor, GreA/GreB, C-terminal domain"/>
    <property type="match status" value="1"/>
</dbReference>
<evidence type="ECO:0000259" key="2">
    <source>
        <dbReference type="Pfam" id="PF14760"/>
    </source>
</evidence>
<sequence length="136" mass="15013">MTEQPKIVISEIDMERLERLLESLPAQDAGRLALEAELSRAEVRPSADMPANVVTMNSEVRFTVSSSAEEFRLRLVYPKDAQGKGDTLSILAPVGSALLGLAQGDEMDWPCPGGNSTRVRIEEVIYQPERSGDFHR</sequence>
<dbReference type="SUPFAM" id="SSF54534">
    <property type="entry name" value="FKBP-like"/>
    <property type="match status" value="1"/>
</dbReference>
<dbReference type="Pfam" id="PF01272">
    <property type="entry name" value="GreA_GreB"/>
    <property type="match status" value="1"/>
</dbReference>
<dbReference type="PANTHER" id="PTHR30437">
    <property type="entry name" value="TRANSCRIPTION ELONGATION FACTOR GREA"/>
    <property type="match status" value="1"/>
</dbReference>
<keyword evidence="4" id="KW-1185">Reference proteome</keyword>
<dbReference type="EMBL" id="CP020373">
    <property type="protein sequence ID" value="AZQ10200.1"/>
    <property type="molecule type" value="Genomic_DNA"/>
</dbReference>
<keyword evidence="3" id="KW-0808">Transferase</keyword>
<evidence type="ECO:0000313" key="3">
    <source>
        <dbReference type="EMBL" id="AZQ10200.1"/>
    </source>
</evidence>
<dbReference type="GO" id="GO:0016301">
    <property type="term" value="F:kinase activity"/>
    <property type="evidence" value="ECO:0007669"/>
    <property type="project" value="UniProtKB-KW"/>
</dbReference>
<dbReference type="InterPro" id="IPR029462">
    <property type="entry name" value="Rnk_N"/>
</dbReference>
<proteinExistence type="predicted"/>
<accession>A0ABM7D169</accession>
<organism evidence="3 4">
    <name type="scientific">Shewanella khirikhana</name>
    <dbReference type="NCBI Taxonomy" id="1965282"/>
    <lineage>
        <taxon>Bacteria</taxon>
        <taxon>Pseudomonadati</taxon>
        <taxon>Pseudomonadota</taxon>
        <taxon>Gammaproteobacteria</taxon>
        <taxon>Alteromonadales</taxon>
        <taxon>Shewanellaceae</taxon>
        <taxon>Shewanella</taxon>
    </lineage>
</organism>
<gene>
    <name evidence="3" type="primary">rnk</name>
    <name evidence="3" type="ORF">STH12_01064</name>
</gene>
<dbReference type="PANTHER" id="PTHR30437:SF5">
    <property type="entry name" value="REGULATOR OF NUCLEOSIDE DIPHOSPHATE KINASE"/>
    <property type="match status" value="1"/>
</dbReference>
<feature type="domain" description="Regulator of nucleoside diphosphate kinase N-terminal" evidence="2">
    <location>
        <begin position="5"/>
        <end position="43"/>
    </location>
</feature>
<evidence type="ECO:0000259" key="1">
    <source>
        <dbReference type="Pfam" id="PF01272"/>
    </source>
</evidence>
<feature type="domain" description="Transcription elongation factor GreA/GreB C-terminal" evidence="1">
    <location>
        <begin position="50"/>
        <end position="126"/>
    </location>
</feature>
<dbReference type="InterPro" id="IPR036953">
    <property type="entry name" value="GreA/GreB_C_sf"/>
</dbReference>
<dbReference type="Pfam" id="PF14760">
    <property type="entry name" value="Rnk_N"/>
    <property type="match status" value="1"/>
</dbReference>
<name>A0ABM7D169_9GAMM</name>
<dbReference type="InterPro" id="IPR023459">
    <property type="entry name" value="Tscrpt_elong_fac_GreA/B_fam"/>
</dbReference>
<protein>
    <submittedName>
        <fullName evidence="3">Regulator of nucleoside diphosphate kinase</fullName>
    </submittedName>
</protein>
<keyword evidence="3" id="KW-0418">Kinase</keyword>
<dbReference type="Proteomes" id="UP000278437">
    <property type="component" value="Chromosome"/>
</dbReference>
<reference evidence="4" key="1">
    <citation type="submission" date="2017-03" db="EMBL/GenBank/DDBJ databases">
        <title>Full genome sequence of a non-lethal Shewanella isolate that potentiates virulence of Vibio parahaemolyticus causing acute hepatopancreatic necrosis disease (AHPND) in shrimp.</title>
        <authorList>
            <person name="Prachumwat A."/>
            <person name="Sritunyalucksana K."/>
        </authorList>
    </citation>
    <scope>NUCLEOTIDE SEQUENCE [LARGE SCALE GENOMIC DNA]</scope>
    <source>
        <strain evidence="4">TH2012</strain>
    </source>
</reference>
<dbReference type="NCBIfam" id="NF004396">
    <property type="entry name" value="PRK05753.1"/>
    <property type="match status" value="1"/>
</dbReference>
<dbReference type="InterPro" id="IPR001437">
    <property type="entry name" value="Tscrpt_elong_fac_GreA/B_C"/>
</dbReference>